<evidence type="ECO:0000313" key="3">
    <source>
        <dbReference type="Proteomes" id="UP000664940"/>
    </source>
</evidence>
<name>A0A834EK35_9CHIR</name>
<sequence>MNSQHAFSKKGELGGIIVKTDLMVARGIGHESEPAFRAILIGQNDLAFFLFHLHEHANPSDGWLILLLLIVLQLHLVVFYNHGFIWKVLFKALLCLPDVEVKRTAMGNQTSGATKQGATTPFTLARFSSHEHGSEDSLSVF</sequence>
<dbReference type="EMBL" id="JABVXQ010000003">
    <property type="protein sequence ID" value="KAF6119766.1"/>
    <property type="molecule type" value="Genomic_DNA"/>
</dbReference>
<dbReference type="Proteomes" id="UP000664940">
    <property type="component" value="Unassembled WGS sequence"/>
</dbReference>
<dbReference type="AlphaFoldDB" id="A0A834EK35"/>
<feature type="transmembrane region" description="Helical" evidence="1">
    <location>
        <begin position="62"/>
        <end position="81"/>
    </location>
</feature>
<organism evidence="2 3">
    <name type="scientific">Phyllostomus discolor</name>
    <name type="common">pale spear-nosed bat</name>
    <dbReference type="NCBI Taxonomy" id="89673"/>
    <lineage>
        <taxon>Eukaryota</taxon>
        <taxon>Metazoa</taxon>
        <taxon>Chordata</taxon>
        <taxon>Craniata</taxon>
        <taxon>Vertebrata</taxon>
        <taxon>Euteleostomi</taxon>
        <taxon>Mammalia</taxon>
        <taxon>Eutheria</taxon>
        <taxon>Laurasiatheria</taxon>
        <taxon>Chiroptera</taxon>
        <taxon>Yangochiroptera</taxon>
        <taxon>Phyllostomidae</taxon>
        <taxon>Phyllostominae</taxon>
        <taxon>Phyllostomus</taxon>
    </lineage>
</organism>
<keyword evidence="1" id="KW-0472">Membrane</keyword>
<gene>
    <name evidence="2" type="ORF">HJG60_010177</name>
</gene>
<evidence type="ECO:0000313" key="2">
    <source>
        <dbReference type="EMBL" id="KAF6119766.1"/>
    </source>
</evidence>
<comment type="caution">
    <text evidence="2">The sequence shown here is derived from an EMBL/GenBank/DDBJ whole genome shotgun (WGS) entry which is preliminary data.</text>
</comment>
<keyword evidence="1" id="KW-0812">Transmembrane</keyword>
<evidence type="ECO:0000256" key="1">
    <source>
        <dbReference type="SAM" id="Phobius"/>
    </source>
</evidence>
<protein>
    <submittedName>
        <fullName evidence="2">Uncharacterized protein</fullName>
    </submittedName>
</protein>
<keyword evidence="1" id="KW-1133">Transmembrane helix</keyword>
<reference evidence="2 3" key="1">
    <citation type="journal article" date="2020" name="Nature">
        <title>Six reference-quality genomes reveal evolution of bat adaptations.</title>
        <authorList>
            <person name="Jebb D."/>
            <person name="Huang Z."/>
            <person name="Pippel M."/>
            <person name="Hughes G.M."/>
            <person name="Lavrichenko K."/>
            <person name="Devanna P."/>
            <person name="Winkler S."/>
            <person name="Jermiin L.S."/>
            <person name="Skirmuntt E.C."/>
            <person name="Katzourakis A."/>
            <person name="Burkitt-Gray L."/>
            <person name="Ray D.A."/>
            <person name="Sullivan K.A.M."/>
            <person name="Roscito J.G."/>
            <person name="Kirilenko B.M."/>
            <person name="Davalos L.M."/>
            <person name="Corthals A.P."/>
            <person name="Power M.L."/>
            <person name="Jones G."/>
            <person name="Ransome R.D."/>
            <person name="Dechmann D.K.N."/>
            <person name="Locatelli A.G."/>
            <person name="Puechmaille S.J."/>
            <person name="Fedrigo O."/>
            <person name="Jarvis E.D."/>
            <person name="Hiller M."/>
            <person name="Vernes S.C."/>
            <person name="Myers E.W."/>
            <person name="Teeling E.C."/>
        </authorList>
    </citation>
    <scope>NUCLEOTIDE SEQUENCE [LARGE SCALE GENOMIC DNA]</scope>
    <source>
        <strain evidence="2">Bat1K_MPI-CBG_1</strain>
    </source>
</reference>
<accession>A0A834EK35</accession>
<proteinExistence type="predicted"/>